<dbReference type="STRING" id="1121322.SAMN02745136_02115"/>
<dbReference type="Gene3D" id="1.50.10.10">
    <property type="match status" value="1"/>
</dbReference>
<sequence>MGAAMKEYNSDKMKLWYDSPALEWVEALPLGNGKLGAMVYGDPFQENIQVNEETVWSAGRAVEADQEVKKIMKKLQKCLLDGDLKQADLLAKDAYVGNEQGSYQTLGNILLNFGYGESRKVHTYRRELDLEAAVSKVRYTAGGASYRRESLISAADNVFAMSMTSNESLSINLEATLSRPLNCNISEGGLPFSIVMKGRCGDENSIGYCAMLKLLPVFVGWGKEGKGEYKEGKIILQNATSFTMFFTAATDYNTADPEKACLECLQKAEKKGYEAIKKEHIEEYGKLFRRMDFSLGEDKLYELLPTNERLARAADGNMDHSLVALYYQFGRYLLIASSRRDSELPANLQGIWNNRTHAPWGSRYTININTEMNYWIAEQCNLSECHEPLFRLIEKLKESGRMMARDMYGCRGFMAHHNTNIWGDASPQDNCPSATYWPMGAAWLCLHLWDRYEFTMDTGFLSKVYPTMKEACEFFVDFLVEDRQGRFITCPSLSPENTYRTPDGYQTAISAGTAMDNAILRKLFQSTIEAAGILGTDRKFTSELKEILHRIPGLKVGSNGTIMEWLEEYEETEIGHRHISQLFALYPAGEITVESTPELAEAARRTLERRLSHGGGHTGWSCAWIINMWSRLQDAQNAHKYVQTILSKSTYPNMFDAHPPFQIDGNFGAVAGITEMLLQSTQGILNILPALPKQWSEGYIKGIRARGNYEVDLEWENGQLLKAVIKSCTVKSGRKRKDKVKIKYGNREDYLITHQGEAIPVLAADGGLLEFEVIRGEEYVMVLKN</sequence>
<evidence type="ECO:0000313" key="5">
    <source>
        <dbReference type="Proteomes" id="UP000184386"/>
    </source>
</evidence>
<dbReference type="PANTHER" id="PTHR31084:SF0">
    <property type="entry name" value="ALPHA-L-FUCOSIDASE 2"/>
    <property type="match status" value="1"/>
</dbReference>
<dbReference type="FunFam" id="1.50.10.10:FF:000028">
    <property type="entry name" value="Alpha-L-fucosidase 2"/>
    <property type="match status" value="1"/>
</dbReference>
<dbReference type="Pfam" id="PF21307">
    <property type="entry name" value="Glyco_hydro_95_C"/>
    <property type="match status" value="1"/>
</dbReference>
<name>A0A1M6R0Y8_9FIRM</name>
<evidence type="ECO:0000259" key="1">
    <source>
        <dbReference type="Pfam" id="PF14498"/>
    </source>
</evidence>
<evidence type="ECO:0000259" key="3">
    <source>
        <dbReference type="Pfam" id="PF22124"/>
    </source>
</evidence>
<proteinExistence type="predicted"/>
<dbReference type="PANTHER" id="PTHR31084">
    <property type="entry name" value="ALPHA-L-FUCOSIDASE 2"/>
    <property type="match status" value="1"/>
</dbReference>
<dbReference type="InterPro" id="IPR049053">
    <property type="entry name" value="AFCA-like_C"/>
</dbReference>
<dbReference type="Pfam" id="PF22124">
    <property type="entry name" value="Glyco_hydro_95_cat"/>
    <property type="match status" value="1"/>
</dbReference>
<evidence type="ECO:0000313" key="4">
    <source>
        <dbReference type="EMBL" id="SHK26189.1"/>
    </source>
</evidence>
<evidence type="ECO:0000259" key="2">
    <source>
        <dbReference type="Pfam" id="PF21307"/>
    </source>
</evidence>
<dbReference type="SUPFAM" id="SSF48208">
    <property type="entry name" value="Six-hairpin glycosidases"/>
    <property type="match status" value="1"/>
</dbReference>
<dbReference type="GO" id="GO:0005975">
    <property type="term" value="P:carbohydrate metabolic process"/>
    <property type="evidence" value="ECO:0007669"/>
    <property type="project" value="InterPro"/>
</dbReference>
<protein>
    <submittedName>
        <fullName evidence="4">Alpha-L-fucosidase 2</fullName>
    </submittedName>
</protein>
<dbReference type="InterPro" id="IPR027414">
    <property type="entry name" value="GH95_N_dom"/>
</dbReference>
<dbReference type="Pfam" id="PF14498">
    <property type="entry name" value="Glyco_hyd_65N_2"/>
    <property type="match status" value="1"/>
</dbReference>
<dbReference type="InterPro" id="IPR054363">
    <property type="entry name" value="GH95_cat"/>
</dbReference>
<dbReference type="Proteomes" id="UP000184386">
    <property type="component" value="Unassembled WGS sequence"/>
</dbReference>
<organism evidence="4 5">
    <name type="scientific">Anaerocolumna jejuensis DSM 15929</name>
    <dbReference type="NCBI Taxonomy" id="1121322"/>
    <lineage>
        <taxon>Bacteria</taxon>
        <taxon>Bacillati</taxon>
        <taxon>Bacillota</taxon>
        <taxon>Clostridia</taxon>
        <taxon>Lachnospirales</taxon>
        <taxon>Lachnospiraceae</taxon>
        <taxon>Anaerocolumna</taxon>
    </lineage>
</organism>
<feature type="domain" description="Alpha fucosidase A-like C-terminal" evidence="2">
    <location>
        <begin position="679"/>
        <end position="780"/>
    </location>
</feature>
<feature type="domain" description="Glycosyl hydrolase family 95 catalytic" evidence="3">
    <location>
        <begin position="272"/>
        <end position="677"/>
    </location>
</feature>
<feature type="domain" description="Glycosyl hydrolase family 95 N-terminal" evidence="1">
    <location>
        <begin position="15"/>
        <end position="253"/>
    </location>
</feature>
<dbReference type="AlphaFoldDB" id="A0A1M6R0Y8"/>
<dbReference type="InterPro" id="IPR016518">
    <property type="entry name" value="Alpha-L-fucosidase"/>
</dbReference>
<gene>
    <name evidence="4" type="ORF">SAMN02745136_02115</name>
</gene>
<dbReference type="InterPro" id="IPR008928">
    <property type="entry name" value="6-hairpin_glycosidase_sf"/>
</dbReference>
<dbReference type="PIRSF" id="PIRSF007663">
    <property type="entry name" value="UCP007663"/>
    <property type="match status" value="1"/>
</dbReference>
<reference evidence="4 5" key="1">
    <citation type="submission" date="2016-11" db="EMBL/GenBank/DDBJ databases">
        <authorList>
            <person name="Jaros S."/>
            <person name="Januszkiewicz K."/>
            <person name="Wedrychowicz H."/>
        </authorList>
    </citation>
    <scope>NUCLEOTIDE SEQUENCE [LARGE SCALE GENOMIC DNA]</scope>
    <source>
        <strain evidence="4 5">DSM 15929</strain>
    </source>
</reference>
<dbReference type="GO" id="GO:0004560">
    <property type="term" value="F:alpha-L-fucosidase activity"/>
    <property type="evidence" value="ECO:0007669"/>
    <property type="project" value="InterPro"/>
</dbReference>
<accession>A0A1M6R0Y8</accession>
<dbReference type="InterPro" id="IPR012341">
    <property type="entry name" value="6hp_glycosidase-like_sf"/>
</dbReference>
<dbReference type="EMBL" id="FRAC01000010">
    <property type="protein sequence ID" value="SHK26189.1"/>
    <property type="molecule type" value="Genomic_DNA"/>
</dbReference>
<keyword evidence="5" id="KW-1185">Reference proteome</keyword>